<dbReference type="InterPro" id="IPR010732">
    <property type="entry name" value="T6SS_TssG-like"/>
</dbReference>
<dbReference type="Pfam" id="PF06996">
    <property type="entry name" value="T6SS_TssG"/>
    <property type="match status" value="1"/>
</dbReference>
<dbReference type="AlphaFoldDB" id="A0A2K9LPR9"/>
<accession>A0A2K9LPR9</accession>
<dbReference type="PANTHER" id="PTHR35564:SF3">
    <property type="entry name" value="TYPE VI SECRETION SYSTEM BASEPLATE SUBUNIT TSSG"/>
    <property type="match status" value="1"/>
</dbReference>
<name>A0A2K9LPR9_9GAMM</name>
<gene>
    <name evidence="1" type="ORF">Kalk_18805</name>
</gene>
<dbReference type="KEGG" id="kak:Kalk_18805"/>
<evidence type="ECO:0008006" key="3">
    <source>
        <dbReference type="Google" id="ProtNLM"/>
    </source>
</evidence>
<reference evidence="2" key="1">
    <citation type="submission" date="2017-08" db="EMBL/GenBank/DDBJ databases">
        <title>Direct submision.</title>
        <authorList>
            <person name="Kim S.-J."/>
            <person name="Rhee S.-K."/>
        </authorList>
    </citation>
    <scope>NUCLEOTIDE SEQUENCE [LARGE SCALE GENOMIC DNA]</scope>
    <source>
        <strain evidence="2">GI5</strain>
    </source>
</reference>
<evidence type="ECO:0000313" key="2">
    <source>
        <dbReference type="Proteomes" id="UP000235116"/>
    </source>
</evidence>
<proteinExistence type="predicted"/>
<organism evidence="1 2">
    <name type="scientific">Ketobacter alkanivorans</name>
    <dbReference type="NCBI Taxonomy" id="1917421"/>
    <lineage>
        <taxon>Bacteria</taxon>
        <taxon>Pseudomonadati</taxon>
        <taxon>Pseudomonadota</taxon>
        <taxon>Gammaproteobacteria</taxon>
        <taxon>Pseudomonadales</taxon>
        <taxon>Ketobacteraceae</taxon>
        <taxon>Ketobacter</taxon>
    </lineage>
</organism>
<dbReference type="Proteomes" id="UP000235116">
    <property type="component" value="Chromosome"/>
</dbReference>
<dbReference type="RefSeq" id="WP_101895723.1">
    <property type="nucleotide sequence ID" value="NZ_CP022684.1"/>
</dbReference>
<dbReference type="EMBL" id="CP022684">
    <property type="protein sequence ID" value="AUM14349.1"/>
    <property type="molecule type" value="Genomic_DNA"/>
</dbReference>
<dbReference type="OrthoDB" id="1523296at2"/>
<protein>
    <recommendedName>
        <fullName evidence="3">Type VI secretion protein</fullName>
    </recommendedName>
</protein>
<dbReference type="NCBIfam" id="TIGR03347">
    <property type="entry name" value="VI_chp_1"/>
    <property type="match status" value="1"/>
</dbReference>
<sequence>METKNRLVPATINGELEQVREYSFFQLNALLRQFCEIYNQTNEQGLALRYRALASLGFPASDIESGGWLGEADKQFIELTVSFMGLYGPASPLPVYYTERVLQSSDPRHPSRDLMDLFNHRLISLLQNCWEKYRYYIQYGADGADHYSRWLLSLAGLDQALLTDQATLKWYRLLPFAGLLARGNGSADVITKVIANYFKIAVVEVEPWVPRVMAVPECQCNEMGKTNARLGDDLIMGDTIQDSSSKFLLHLRSLSPNQYRLFLPGTSGFRELVELVQYLIKGAQDYDICLHRSSSFDVNMDQSQSDMAELGWNLTLGDRANQDTNEPTRICVSDYHSI</sequence>
<dbReference type="PANTHER" id="PTHR35564">
    <property type="match status" value="1"/>
</dbReference>
<evidence type="ECO:0000313" key="1">
    <source>
        <dbReference type="EMBL" id="AUM14349.1"/>
    </source>
</evidence>
<keyword evidence="2" id="KW-1185">Reference proteome</keyword>